<evidence type="ECO:0000256" key="2">
    <source>
        <dbReference type="ARBA" id="ARBA00022448"/>
    </source>
</evidence>
<protein>
    <submittedName>
        <fullName evidence="6">Protein translocase subunit</fullName>
    </submittedName>
</protein>
<gene>
    <name evidence="6" type="ordered locus">Dalk_1598</name>
</gene>
<dbReference type="Pfam" id="PF02556">
    <property type="entry name" value="SecB"/>
    <property type="match status" value="1"/>
</dbReference>
<dbReference type="Proteomes" id="UP000000739">
    <property type="component" value="Chromosome"/>
</dbReference>
<keyword evidence="7" id="KW-1185">Reference proteome</keyword>
<evidence type="ECO:0000256" key="1">
    <source>
        <dbReference type="ARBA" id="ARBA00009990"/>
    </source>
</evidence>
<evidence type="ECO:0000256" key="4">
    <source>
        <dbReference type="ARBA" id="ARBA00023010"/>
    </source>
</evidence>
<dbReference type="GO" id="GO:0015031">
    <property type="term" value="P:protein transport"/>
    <property type="evidence" value="ECO:0007669"/>
    <property type="project" value="UniProtKB-KW"/>
</dbReference>
<evidence type="ECO:0000313" key="6">
    <source>
        <dbReference type="EMBL" id="ACL03296.1"/>
    </source>
</evidence>
<dbReference type="InterPro" id="IPR003708">
    <property type="entry name" value="SecB"/>
</dbReference>
<evidence type="ECO:0000256" key="3">
    <source>
        <dbReference type="ARBA" id="ARBA00022927"/>
    </source>
</evidence>
<evidence type="ECO:0000256" key="5">
    <source>
        <dbReference type="SAM" id="MobiDB-lite"/>
    </source>
</evidence>
<organism evidence="6 7">
    <name type="scientific">Desulfatibacillum aliphaticivorans</name>
    <dbReference type="NCBI Taxonomy" id="218208"/>
    <lineage>
        <taxon>Bacteria</taxon>
        <taxon>Pseudomonadati</taxon>
        <taxon>Thermodesulfobacteriota</taxon>
        <taxon>Desulfobacteria</taxon>
        <taxon>Desulfobacterales</taxon>
        <taxon>Desulfatibacillaceae</taxon>
        <taxon>Desulfatibacillum</taxon>
    </lineage>
</organism>
<dbReference type="PANTHER" id="PTHR36918:SF1">
    <property type="entry name" value="PROTEIN-EXPORT PROTEIN SECB"/>
    <property type="match status" value="1"/>
</dbReference>
<dbReference type="KEGG" id="dal:Dalk_1598"/>
<dbReference type="PANTHER" id="PTHR36918">
    <property type="match status" value="1"/>
</dbReference>
<dbReference type="EMBL" id="CP001322">
    <property type="protein sequence ID" value="ACL03296.1"/>
    <property type="molecule type" value="Genomic_DNA"/>
</dbReference>
<dbReference type="eggNOG" id="COG1952">
    <property type="taxonomic scope" value="Bacteria"/>
</dbReference>
<comment type="similarity">
    <text evidence="1">Belongs to the SecB family.</text>
</comment>
<keyword evidence="3" id="KW-0653">Protein transport</keyword>
<dbReference type="GO" id="GO:0051082">
    <property type="term" value="F:unfolded protein binding"/>
    <property type="evidence" value="ECO:0007669"/>
    <property type="project" value="InterPro"/>
</dbReference>
<keyword evidence="2" id="KW-0813">Transport</keyword>
<dbReference type="HOGENOM" id="CLU_136678_0_0_7"/>
<accession>B8FAK0</accession>
<proteinExistence type="inferred from homology"/>
<dbReference type="InterPro" id="IPR035958">
    <property type="entry name" value="SecB-like_sf"/>
</dbReference>
<feature type="compositionally biased region" description="Basic and acidic residues" evidence="5">
    <location>
        <begin position="154"/>
        <end position="165"/>
    </location>
</feature>
<feature type="region of interest" description="Disordered" evidence="5">
    <location>
        <begin position="139"/>
        <end position="165"/>
    </location>
</feature>
<dbReference type="AlphaFoldDB" id="B8FAK0"/>
<name>B8FAK0_DESAL</name>
<reference evidence="6 7" key="1">
    <citation type="journal article" date="2012" name="Environ. Microbiol.">
        <title>The genome sequence of Desulfatibacillum alkenivorans AK-01: a blueprint for anaerobic alkane oxidation.</title>
        <authorList>
            <person name="Callaghan A.V."/>
            <person name="Morris B.E."/>
            <person name="Pereira I.A."/>
            <person name="McInerney M.J."/>
            <person name="Austin R.N."/>
            <person name="Groves J.T."/>
            <person name="Kukor J.J."/>
            <person name="Suflita J.M."/>
            <person name="Young L.Y."/>
            <person name="Zylstra G.J."/>
            <person name="Wawrik B."/>
        </authorList>
    </citation>
    <scope>NUCLEOTIDE SEQUENCE [LARGE SCALE GENOMIC DNA]</scope>
    <source>
        <strain evidence="6 7">AK-01</strain>
    </source>
</reference>
<dbReference type="SUPFAM" id="SSF54611">
    <property type="entry name" value="SecB-like"/>
    <property type="match status" value="1"/>
</dbReference>
<keyword evidence="4" id="KW-0811">Translocation</keyword>
<dbReference type="GO" id="GO:0051262">
    <property type="term" value="P:protein tetramerization"/>
    <property type="evidence" value="ECO:0007669"/>
    <property type="project" value="InterPro"/>
</dbReference>
<dbReference type="RefSeq" id="WP_012610730.1">
    <property type="nucleotide sequence ID" value="NC_011768.1"/>
</dbReference>
<dbReference type="Gene3D" id="3.10.420.10">
    <property type="entry name" value="SecB-like"/>
    <property type="match status" value="1"/>
</dbReference>
<evidence type="ECO:0000313" key="7">
    <source>
        <dbReference type="Proteomes" id="UP000000739"/>
    </source>
</evidence>
<sequence length="165" mass="18819">MPSFQVVSVSLLHINFDENPDFEPDQEIGPFPFEVGGGHLFDEEDRTLYVNLGVRTPNDIDKTEVPFMFDVMYQGVFVFDPETDKNTIESCAEINCPAIIFPYIRECLGDVVRRGNFPPFILPTINFVKRAQKRKVTIKEIEETGGKKKTKSSKKGEAEKKAKKR</sequence>